<evidence type="ECO:0000256" key="3">
    <source>
        <dbReference type="ARBA" id="ARBA00022833"/>
    </source>
</evidence>
<keyword evidence="9" id="KW-0472">Membrane</keyword>
<evidence type="ECO:0000256" key="2">
    <source>
        <dbReference type="ARBA" id="ARBA00022723"/>
    </source>
</evidence>
<evidence type="ECO:0000256" key="6">
    <source>
        <dbReference type="ARBA" id="ARBA00023163"/>
    </source>
</evidence>
<evidence type="ECO:0000313" key="12">
    <source>
        <dbReference type="Proteomes" id="UP001162090"/>
    </source>
</evidence>
<evidence type="ECO:0000256" key="8">
    <source>
        <dbReference type="SAM" id="MobiDB-lite"/>
    </source>
</evidence>
<dbReference type="GO" id="GO:0005634">
    <property type="term" value="C:nucleus"/>
    <property type="evidence" value="ECO:0007669"/>
    <property type="project" value="UniProtKB-SubCell"/>
</dbReference>
<dbReference type="Pfam" id="PF00172">
    <property type="entry name" value="Zn_clus"/>
    <property type="match status" value="1"/>
</dbReference>
<dbReference type="PANTHER" id="PTHR31313:SF81">
    <property type="entry name" value="TY1 ENHANCER ACTIVATOR"/>
    <property type="match status" value="1"/>
</dbReference>
<dbReference type="InterPro" id="IPR051615">
    <property type="entry name" value="Transcr_Regulatory_Elem"/>
</dbReference>
<evidence type="ECO:0000256" key="7">
    <source>
        <dbReference type="ARBA" id="ARBA00023242"/>
    </source>
</evidence>
<evidence type="ECO:0000256" key="4">
    <source>
        <dbReference type="ARBA" id="ARBA00023015"/>
    </source>
</evidence>
<organism evidence="11 12">
    <name type="scientific">Saccharomyces uvarum</name>
    <name type="common">Yeast</name>
    <name type="synonym">Saccharomyces bayanus var. uvarum</name>
    <dbReference type="NCBI Taxonomy" id="230603"/>
    <lineage>
        <taxon>Eukaryota</taxon>
        <taxon>Fungi</taxon>
        <taxon>Dikarya</taxon>
        <taxon>Ascomycota</taxon>
        <taxon>Saccharomycotina</taxon>
        <taxon>Saccharomycetes</taxon>
        <taxon>Saccharomycetales</taxon>
        <taxon>Saccharomycetaceae</taxon>
        <taxon>Saccharomyces</taxon>
    </lineage>
</organism>
<keyword evidence="9" id="KW-0812">Transmembrane</keyword>
<name>A0AA35J840_SACUV</name>
<dbReference type="PROSITE" id="PS50048">
    <property type="entry name" value="ZN2_CY6_FUNGAL_2"/>
    <property type="match status" value="1"/>
</dbReference>
<feature type="region of interest" description="Disordered" evidence="8">
    <location>
        <begin position="154"/>
        <end position="173"/>
    </location>
</feature>
<evidence type="ECO:0000259" key="10">
    <source>
        <dbReference type="PROSITE" id="PS50048"/>
    </source>
</evidence>
<dbReference type="AlphaFoldDB" id="A0AA35J840"/>
<evidence type="ECO:0000313" key="11">
    <source>
        <dbReference type="EMBL" id="CAI4052278.1"/>
    </source>
</evidence>
<reference evidence="11" key="1">
    <citation type="submission" date="2022-10" db="EMBL/GenBank/DDBJ databases">
        <authorList>
            <person name="Byrne P K."/>
        </authorList>
    </citation>
    <scope>NUCLEOTIDE SEQUENCE</scope>
    <source>
        <strain evidence="11">CBS7001</strain>
    </source>
</reference>
<gene>
    <name evidence="11" type="primary">SUVC15G3770</name>
    <name evidence="11" type="ORF">SUVC_15G3770</name>
</gene>
<dbReference type="GO" id="GO:0008270">
    <property type="term" value="F:zinc ion binding"/>
    <property type="evidence" value="ECO:0007669"/>
    <property type="project" value="InterPro"/>
</dbReference>
<dbReference type="GO" id="GO:0000981">
    <property type="term" value="F:DNA-binding transcription factor activity, RNA polymerase II-specific"/>
    <property type="evidence" value="ECO:0007669"/>
    <property type="project" value="InterPro"/>
</dbReference>
<accession>A0AA35J840</accession>
<evidence type="ECO:0000256" key="1">
    <source>
        <dbReference type="ARBA" id="ARBA00004123"/>
    </source>
</evidence>
<keyword evidence="4" id="KW-0805">Transcription regulation</keyword>
<keyword evidence="5" id="KW-0238">DNA-binding</keyword>
<protein>
    <recommendedName>
        <fullName evidence="10">Zn(2)-C6 fungal-type domain-containing protein</fullName>
    </recommendedName>
</protein>
<dbReference type="Pfam" id="PF04082">
    <property type="entry name" value="Fungal_trans"/>
    <property type="match status" value="1"/>
</dbReference>
<keyword evidence="2" id="KW-0479">Metal-binding</keyword>
<dbReference type="InterPro" id="IPR036864">
    <property type="entry name" value="Zn2-C6_fun-type_DNA-bd_sf"/>
</dbReference>
<dbReference type="Proteomes" id="UP001162090">
    <property type="component" value="Chromosome 15"/>
</dbReference>
<evidence type="ECO:0000256" key="5">
    <source>
        <dbReference type="ARBA" id="ARBA00023125"/>
    </source>
</evidence>
<dbReference type="SUPFAM" id="SSF57701">
    <property type="entry name" value="Zn2/Cys6 DNA-binding domain"/>
    <property type="match status" value="1"/>
</dbReference>
<dbReference type="CDD" id="cd12148">
    <property type="entry name" value="fungal_TF_MHR"/>
    <property type="match status" value="1"/>
</dbReference>
<evidence type="ECO:0000256" key="9">
    <source>
        <dbReference type="SAM" id="Phobius"/>
    </source>
</evidence>
<dbReference type="Gene3D" id="4.10.240.10">
    <property type="entry name" value="Zn(2)-C6 fungal-type DNA-binding domain"/>
    <property type="match status" value="1"/>
</dbReference>
<dbReference type="CDD" id="cd00067">
    <property type="entry name" value="GAL4"/>
    <property type="match status" value="1"/>
</dbReference>
<feature type="transmembrane region" description="Helical" evidence="9">
    <location>
        <begin position="533"/>
        <end position="553"/>
    </location>
</feature>
<dbReference type="PANTHER" id="PTHR31313">
    <property type="entry name" value="TY1 ENHANCER ACTIVATOR"/>
    <property type="match status" value="1"/>
</dbReference>
<feature type="compositionally biased region" description="Polar residues" evidence="8">
    <location>
        <begin position="154"/>
        <end position="171"/>
    </location>
</feature>
<keyword evidence="3" id="KW-0862">Zinc</keyword>
<sequence>MSNRSPYVTLACNTCRKRKRKCDGRKPCYYCSRGKTHCVYDPQNDRRRNKTNVEYLEYLETRNLNLISFIKKLMAKEPNNVQLQRNAYELLADNDTNSFKFEQTESLIDENAYDIAHSDNPSNLAIDELVGMTWKLQLDPDGSTKFLGPSSNQVPYSHARTPSHNHNTSDLPNDYQAGFGDRTKYDYYMNEVLLDKEFLKCLCSIFEANLCSFITCLQDIHLTVLFEEYCNGPHASSSNVLPNSSILLLYAVFAYGYNLLPSNNKQKTYLSGENMFLVELETSLLTLLSGKSARGFDEDLKVIYILLILTCMYLGNHDEKLSWTYNALLCSRVHHTGLHVSTSIPESYLDFIEDEKETLEKKRSRAFWSCALVDRIATNILGRCCIIHYKRILTPFYVSDYTVSHDLGDLIFQYNTKLWYLHDKFSDQIYSFQFSSYDKALCRRILNASLSSLEGFVENLPVKLQLRLQDDDPKDSRLLLLHLTLNVSLLMIYRPFLKMLPQSRFEECLEICRRCVLLINLLDETLNVHDYPFYYGFLVSTVSVFLILVLTLFRKETSLESDLILTLKSLKEGSEVWPSYSSYLRTIYEHARECHVNEKLLKNIKELVQSRGVIDSEEESGSSTQIYPPLGFENFSFNLDWPSE</sequence>
<dbReference type="PROSITE" id="PS00463">
    <property type="entry name" value="ZN2_CY6_FUNGAL_1"/>
    <property type="match status" value="1"/>
</dbReference>
<keyword evidence="9" id="KW-1133">Transmembrane helix</keyword>
<comment type="subcellular location">
    <subcellularLocation>
        <location evidence="1">Nucleus</location>
    </subcellularLocation>
</comment>
<proteinExistence type="predicted"/>
<dbReference type="EMBL" id="OX365926">
    <property type="protein sequence ID" value="CAI4052278.1"/>
    <property type="molecule type" value="Genomic_DNA"/>
</dbReference>
<keyword evidence="6" id="KW-0804">Transcription</keyword>
<dbReference type="InterPro" id="IPR007219">
    <property type="entry name" value="XnlR_reg_dom"/>
</dbReference>
<dbReference type="GO" id="GO:0003677">
    <property type="term" value="F:DNA binding"/>
    <property type="evidence" value="ECO:0007669"/>
    <property type="project" value="UniProtKB-KW"/>
</dbReference>
<dbReference type="InterPro" id="IPR001138">
    <property type="entry name" value="Zn2Cys6_DnaBD"/>
</dbReference>
<dbReference type="SMART" id="SM00066">
    <property type="entry name" value="GAL4"/>
    <property type="match status" value="1"/>
</dbReference>
<dbReference type="GO" id="GO:0006351">
    <property type="term" value="P:DNA-templated transcription"/>
    <property type="evidence" value="ECO:0007669"/>
    <property type="project" value="InterPro"/>
</dbReference>
<keyword evidence="7" id="KW-0539">Nucleus</keyword>
<feature type="domain" description="Zn(2)-C6 fungal-type" evidence="10">
    <location>
        <begin position="11"/>
        <end position="40"/>
    </location>
</feature>